<sequence length="38" mass="4085">MDAKDSPTANSFPKKNCNFIQIVVDTGNSDVPLTVTIC</sequence>
<gene>
    <name evidence="1" type="ORF">GSCOC_T00023917001</name>
</gene>
<accession>A0A068UE98</accession>
<dbReference type="AlphaFoldDB" id="A0A068UE98"/>
<evidence type="ECO:0000313" key="2">
    <source>
        <dbReference type="Proteomes" id="UP000295252"/>
    </source>
</evidence>
<reference evidence="2" key="1">
    <citation type="journal article" date="2014" name="Science">
        <title>The coffee genome provides insight into the convergent evolution of caffeine biosynthesis.</title>
        <authorList>
            <person name="Denoeud F."/>
            <person name="Carretero-Paulet L."/>
            <person name="Dereeper A."/>
            <person name="Droc G."/>
            <person name="Guyot R."/>
            <person name="Pietrella M."/>
            <person name="Zheng C."/>
            <person name="Alberti A."/>
            <person name="Anthony F."/>
            <person name="Aprea G."/>
            <person name="Aury J.M."/>
            <person name="Bento P."/>
            <person name="Bernard M."/>
            <person name="Bocs S."/>
            <person name="Campa C."/>
            <person name="Cenci A."/>
            <person name="Combes M.C."/>
            <person name="Crouzillat D."/>
            <person name="Da Silva C."/>
            <person name="Daddiego L."/>
            <person name="De Bellis F."/>
            <person name="Dussert S."/>
            <person name="Garsmeur O."/>
            <person name="Gayraud T."/>
            <person name="Guignon V."/>
            <person name="Jahn K."/>
            <person name="Jamilloux V."/>
            <person name="Joet T."/>
            <person name="Labadie K."/>
            <person name="Lan T."/>
            <person name="Leclercq J."/>
            <person name="Lepelley M."/>
            <person name="Leroy T."/>
            <person name="Li L.T."/>
            <person name="Librado P."/>
            <person name="Lopez L."/>
            <person name="Munoz A."/>
            <person name="Noel B."/>
            <person name="Pallavicini A."/>
            <person name="Perrotta G."/>
            <person name="Poncet V."/>
            <person name="Pot D."/>
            <person name="Priyono X."/>
            <person name="Rigoreau M."/>
            <person name="Rouard M."/>
            <person name="Rozas J."/>
            <person name="Tranchant-Dubreuil C."/>
            <person name="VanBuren R."/>
            <person name="Zhang Q."/>
            <person name="Andrade A.C."/>
            <person name="Argout X."/>
            <person name="Bertrand B."/>
            <person name="de Kochko A."/>
            <person name="Graziosi G."/>
            <person name="Henry R.J."/>
            <person name="Jayarama X."/>
            <person name="Ming R."/>
            <person name="Nagai C."/>
            <person name="Rounsley S."/>
            <person name="Sankoff D."/>
            <person name="Giuliano G."/>
            <person name="Albert V.A."/>
            <person name="Wincker P."/>
            <person name="Lashermes P."/>
        </authorList>
    </citation>
    <scope>NUCLEOTIDE SEQUENCE [LARGE SCALE GENOMIC DNA]</scope>
    <source>
        <strain evidence="2">cv. DH200-94</strain>
    </source>
</reference>
<organism evidence="1 2">
    <name type="scientific">Coffea canephora</name>
    <name type="common">Robusta coffee</name>
    <dbReference type="NCBI Taxonomy" id="49390"/>
    <lineage>
        <taxon>Eukaryota</taxon>
        <taxon>Viridiplantae</taxon>
        <taxon>Streptophyta</taxon>
        <taxon>Embryophyta</taxon>
        <taxon>Tracheophyta</taxon>
        <taxon>Spermatophyta</taxon>
        <taxon>Magnoliopsida</taxon>
        <taxon>eudicotyledons</taxon>
        <taxon>Gunneridae</taxon>
        <taxon>Pentapetalae</taxon>
        <taxon>asterids</taxon>
        <taxon>lamiids</taxon>
        <taxon>Gentianales</taxon>
        <taxon>Rubiaceae</taxon>
        <taxon>Ixoroideae</taxon>
        <taxon>Gardenieae complex</taxon>
        <taxon>Bertiereae - Coffeeae clade</taxon>
        <taxon>Coffeeae</taxon>
        <taxon>Coffea</taxon>
    </lineage>
</organism>
<dbReference type="Proteomes" id="UP000295252">
    <property type="component" value="Chromosome I"/>
</dbReference>
<proteinExistence type="predicted"/>
<evidence type="ECO:0000313" key="1">
    <source>
        <dbReference type="EMBL" id="CDP06880.1"/>
    </source>
</evidence>
<name>A0A068UE98_COFCA</name>
<dbReference type="Gramene" id="CDP06880">
    <property type="protein sequence ID" value="CDP06880"/>
    <property type="gene ID" value="GSCOC_T00023917001"/>
</dbReference>
<dbReference type="EMBL" id="HG739108">
    <property type="protein sequence ID" value="CDP06880.1"/>
    <property type="molecule type" value="Genomic_DNA"/>
</dbReference>
<protein>
    <submittedName>
        <fullName evidence="1">Uncharacterized protein</fullName>
    </submittedName>
</protein>
<keyword evidence="2" id="KW-1185">Reference proteome</keyword>
<dbReference type="InParanoid" id="A0A068UE98"/>